<evidence type="ECO:0008006" key="8">
    <source>
        <dbReference type="Google" id="ProtNLM"/>
    </source>
</evidence>
<reference evidence="6 7" key="1">
    <citation type="journal article" date="2009" name="PLoS Genet.">
        <title>Genomic analysis of the basal lineage fungus Rhizopus oryzae reveals a whole-genome duplication.</title>
        <authorList>
            <person name="Ma L.-J."/>
            <person name="Ibrahim A.S."/>
            <person name="Skory C."/>
            <person name="Grabherr M.G."/>
            <person name="Burger G."/>
            <person name="Butler M."/>
            <person name="Elias M."/>
            <person name="Idnurm A."/>
            <person name="Lang B.F."/>
            <person name="Sone T."/>
            <person name="Abe A."/>
            <person name="Calvo S.E."/>
            <person name="Corrochano L.M."/>
            <person name="Engels R."/>
            <person name="Fu J."/>
            <person name="Hansberg W."/>
            <person name="Kim J.-M."/>
            <person name="Kodira C.D."/>
            <person name="Koehrsen M.J."/>
            <person name="Liu B."/>
            <person name="Miranda-Saavedra D."/>
            <person name="O'Leary S."/>
            <person name="Ortiz-Castellanos L."/>
            <person name="Poulter R."/>
            <person name="Rodriguez-Romero J."/>
            <person name="Ruiz-Herrera J."/>
            <person name="Shen Y.-Q."/>
            <person name="Zeng Q."/>
            <person name="Galagan J."/>
            <person name="Birren B.W."/>
            <person name="Cuomo C.A."/>
            <person name="Wickes B.L."/>
        </authorList>
    </citation>
    <scope>NUCLEOTIDE SEQUENCE [LARGE SCALE GENOMIC DNA]</scope>
    <source>
        <strain evidence="7">RA 99-880 / ATCC MYA-4621 / FGSC 9543 / NRRL 43880</strain>
    </source>
</reference>
<feature type="transmembrane region" description="Helical" evidence="5">
    <location>
        <begin position="34"/>
        <end position="57"/>
    </location>
</feature>
<keyword evidence="3 5" id="KW-1133">Transmembrane helix</keyword>
<keyword evidence="7" id="KW-1185">Reference proteome</keyword>
<dbReference type="Pfam" id="PF00335">
    <property type="entry name" value="Tetraspanin"/>
    <property type="match status" value="1"/>
</dbReference>
<dbReference type="RefSeq" id="XP_067514737.1">
    <property type="nucleotide sequence ID" value="XM_067658636.1"/>
</dbReference>
<evidence type="ECO:0000256" key="1">
    <source>
        <dbReference type="ARBA" id="ARBA00004141"/>
    </source>
</evidence>
<protein>
    <recommendedName>
        <fullName evidence="8">Tetraspanin</fullName>
    </recommendedName>
</protein>
<sequence length="200" mass="22802">MFVLQMLINILGIILIFSSLIGLLGSFYREKKSIHFLCTAVVVIAFVYQVSIAVIVYKQAAHTTSWISQTWAEASSDYRLYAQTKFHCCGFTGPMDHPVSSDTCIPHQVIDSAPPCYGPMNQYIKQELTHIYIVLFTSLVIELLALCNSITQLCTMNPNRTREVSPEYVLEERKYTNMNEYNASADTLVNPVYSKYKRQF</sequence>
<proteinExistence type="predicted"/>
<feature type="transmembrane region" description="Helical" evidence="5">
    <location>
        <begin position="7"/>
        <end position="28"/>
    </location>
</feature>
<evidence type="ECO:0000256" key="2">
    <source>
        <dbReference type="ARBA" id="ARBA00022692"/>
    </source>
</evidence>
<dbReference type="InParanoid" id="I1BT11"/>
<dbReference type="OrthoDB" id="2279611at2759"/>
<feature type="transmembrane region" description="Helical" evidence="5">
    <location>
        <begin position="130"/>
        <end position="151"/>
    </location>
</feature>
<dbReference type="EMBL" id="CH476733">
    <property type="protein sequence ID" value="EIE79341.1"/>
    <property type="molecule type" value="Genomic_DNA"/>
</dbReference>
<accession>I1BT11</accession>
<comment type="subcellular location">
    <subcellularLocation>
        <location evidence="1">Membrane</location>
        <topology evidence="1">Multi-pass membrane protein</topology>
    </subcellularLocation>
</comment>
<dbReference type="VEuPathDB" id="FungiDB:RO3G_04046"/>
<keyword evidence="4 5" id="KW-0472">Membrane</keyword>
<evidence type="ECO:0000313" key="7">
    <source>
        <dbReference type="Proteomes" id="UP000009138"/>
    </source>
</evidence>
<organism evidence="6 7">
    <name type="scientific">Rhizopus delemar (strain RA 99-880 / ATCC MYA-4621 / FGSC 9543 / NRRL 43880)</name>
    <name type="common">Mucormycosis agent</name>
    <name type="synonym">Rhizopus arrhizus var. delemar</name>
    <dbReference type="NCBI Taxonomy" id="246409"/>
    <lineage>
        <taxon>Eukaryota</taxon>
        <taxon>Fungi</taxon>
        <taxon>Fungi incertae sedis</taxon>
        <taxon>Mucoromycota</taxon>
        <taxon>Mucoromycotina</taxon>
        <taxon>Mucoromycetes</taxon>
        <taxon>Mucorales</taxon>
        <taxon>Mucorineae</taxon>
        <taxon>Rhizopodaceae</taxon>
        <taxon>Rhizopus</taxon>
    </lineage>
</organism>
<gene>
    <name evidence="6" type="ORF">RO3G_04046</name>
</gene>
<dbReference type="AlphaFoldDB" id="I1BT11"/>
<evidence type="ECO:0000256" key="3">
    <source>
        <dbReference type="ARBA" id="ARBA00022989"/>
    </source>
</evidence>
<dbReference type="Proteomes" id="UP000009138">
    <property type="component" value="Unassembled WGS sequence"/>
</dbReference>
<dbReference type="InterPro" id="IPR018499">
    <property type="entry name" value="Tetraspanin/Peripherin"/>
</dbReference>
<dbReference type="STRING" id="246409.I1BT11"/>
<evidence type="ECO:0000313" key="6">
    <source>
        <dbReference type="EMBL" id="EIE79341.1"/>
    </source>
</evidence>
<dbReference type="GO" id="GO:0016020">
    <property type="term" value="C:membrane"/>
    <property type="evidence" value="ECO:0007669"/>
    <property type="project" value="UniProtKB-SubCell"/>
</dbReference>
<dbReference type="eggNOG" id="ENOG502TA4V">
    <property type="taxonomic scope" value="Eukaryota"/>
</dbReference>
<keyword evidence="2 5" id="KW-0812">Transmembrane</keyword>
<evidence type="ECO:0000256" key="4">
    <source>
        <dbReference type="ARBA" id="ARBA00023136"/>
    </source>
</evidence>
<dbReference type="OMA" id="PMDHAIA"/>
<evidence type="ECO:0000256" key="5">
    <source>
        <dbReference type="SAM" id="Phobius"/>
    </source>
</evidence>
<name>I1BT11_RHIO9</name>
<dbReference type="GeneID" id="93611017"/>